<evidence type="ECO:0000256" key="4">
    <source>
        <dbReference type="ARBA" id="ARBA00023002"/>
    </source>
</evidence>
<dbReference type="Gene3D" id="3.90.700.10">
    <property type="entry name" value="Succinate dehydrogenase/fumarate reductase flavoprotein, catalytic domain"/>
    <property type="match status" value="1"/>
</dbReference>
<comment type="caution">
    <text evidence="6">The sequence shown here is derived from an EMBL/GenBank/DDBJ whole genome shotgun (WGS) entry which is preliminary data.</text>
</comment>
<keyword evidence="2" id="KW-0285">Flavoprotein</keyword>
<dbReference type="SUPFAM" id="SSF56425">
    <property type="entry name" value="Succinate dehydrogenase/fumarate reductase flavoprotein, catalytic domain"/>
    <property type="match status" value="1"/>
</dbReference>
<feature type="domain" description="FAD-dependent oxidoreductase 2 FAD-binding" evidence="5">
    <location>
        <begin position="8"/>
        <end position="508"/>
    </location>
</feature>
<dbReference type="PANTHER" id="PTHR43400">
    <property type="entry name" value="FUMARATE REDUCTASE"/>
    <property type="match status" value="1"/>
</dbReference>
<evidence type="ECO:0000256" key="3">
    <source>
        <dbReference type="ARBA" id="ARBA00022827"/>
    </source>
</evidence>
<evidence type="ECO:0000259" key="5">
    <source>
        <dbReference type="Pfam" id="PF00890"/>
    </source>
</evidence>
<dbReference type="InterPro" id="IPR050315">
    <property type="entry name" value="FAD-oxidoreductase_2"/>
</dbReference>
<dbReference type="InterPro" id="IPR003953">
    <property type="entry name" value="FAD-dep_OxRdtase_2_FAD-bd"/>
</dbReference>
<comment type="cofactor">
    <cofactor evidence="1">
        <name>FAD</name>
        <dbReference type="ChEBI" id="CHEBI:57692"/>
    </cofactor>
</comment>
<dbReference type="RefSeq" id="WP_185085681.1">
    <property type="nucleotide sequence ID" value="NZ_JACHJB010000002.1"/>
</dbReference>
<dbReference type="EMBL" id="JACHJB010000002">
    <property type="protein sequence ID" value="MBB6347798.1"/>
    <property type="molecule type" value="Genomic_DNA"/>
</dbReference>
<dbReference type="AlphaFoldDB" id="A0A7X0C431"/>
<dbReference type="SUPFAM" id="SSF51905">
    <property type="entry name" value="FAD/NAD(P)-binding domain"/>
    <property type="match status" value="1"/>
</dbReference>
<evidence type="ECO:0000256" key="1">
    <source>
        <dbReference type="ARBA" id="ARBA00001974"/>
    </source>
</evidence>
<dbReference type="GO" id="GO:0033765">
    <property type="term" value="F:steroid dehydrogenase activity, acting on the CH-CH group of donors"/>
    <property type="evidence" value="ECO:0007669"/>
    <property type="project" value="UniProtKB-ARBA"/>
</dbReference>
<gene>
    <name evidence="6" type="ORF">FHU36_004343</name>
</gene>
<proteinExistence type="predicted"/>
<dbReference type="PRINTS" id="PR00411">
    <property type="entry name" value="PNDRDTASEI"/>
</dbReference>
<dbReference type="InterPro" id="IPR027477">
    <property type="entry name" value="Succ_DH/fumarate_Rdtase_cat_sf"/>
</dbReference>
<name>A0A7X0C431_9ACTN</name>
<dbReference type="Gene3D" id="3.50.50.60">
    <property type="entry name" value="FAD/NAD(P)-binding domain"/>
    <property type="match status" value="2"/>
</dbReference>
<dbReference type="GO" id="GO:0008202">
    <property type="term" value="P:steroid metabolic process"/>
    <property type="evidence" value="ECO:0007669"/>
    <property type="project" value="UniProtKB-ARBA"/>
</dbReference>
<dbReference type="Pfam" id="PF00890">
    <property type="entry name" value="FAD_binding_2"/>
    <property type="match status" value="1"/>
</dbReference>
<dbReference type="Proteomes" id="UP000583800">
    <property type="component" value="Unassembled WGS sequence"/>
</dbReference>
<sequence>MTINNAYDIVVAGSGAAGLTAALAAAAGGASVVVLEAADRWGGTSGISGGAVWVPVNHRSAGDSADDALAYCARHAPGRDPELVRAFVEAAPRMARFVEEHSPITFTAMRYPDTFAETPGGRAAGRHLEVAPLKVGALGPWNELVWPMPYPSVLTNDEVFGGGVHGGGALPYELLQRRMAADEVTMGLGLVVGLLHGCRAAGVELVRGARVRELVQSSDGTVTGVVAEVGGERREIAARRGVVLANGGFEADTGLSRRQLGSPAPVPLAPPVNDGDALRMALAAGAEPAHLGESWCWPAVQVPGETWELAPGVPRPRMVVSERTMPHVLWVNQHGRRFVNEATHNCCLALAETDPSTHQPRNGPAWAVGDAQFRERYAVAGVAPGQPAPDWLITADSLAELAGLLGVDAKALEETAARFNAGAREGHDPDFGRGESVYDRYTGDPMAPHPTLGTVEVPPFFALPLHRGTIATKGGARTDGAARVLRWDDTPVPGCFAAGTAAAALFGPGAIANGMHLSFAMTWGWLAGTTAAGRR</sequence>
<dbReference type="InterPro" id="IPR036188">
    <property type="entry name" value="FAD/NAD-bd_sf"/>
</dbReference>
<protein>
    <submittedName>
        <fullName evidence="6">Succinate dehydrogenase/fumarate reductase flavoprotein subunit</fullName>
    </submittedName>
</protein>
<keyword evidence="4" id="KW-0560">Oxidoreductase</keyword>
<keyword evidence="7" id="KW-1185">Reference proteome</keyword>
<organism evidence="6 7">
    <name type="scientific">Nonomuraea muscovyensis</name>
    <dbReference type="NCBI Taxonomy" id="1124761"/>
    <lineage>
        <taxon>Bacteria</taxon>
        <taxon>Bacillati</taxon>
        <taxon>Actinomycetota</taxon>
        <taxon>Actinomycetes</taxon>
        <taxon>Streptosporangiales</taxon>
        <taxon>Streptosporangiaceae</taxon>
        <taxon>Nonomuraea</taxon>
    </lineage>
</organism>
<evidence type="ECO:0000313" key="6">
    <source>
        <dbReference type="EMBL" id="MBB6347798.1"/>
    </source>
</evidence>
<reference evidence="6 7" key="1">
    <citation type="submission" date="2020-08" db="EMBL/GenBank/DDBJ databases">
        <title>Sequencing the genomes of 1000 actinobacteria strains.</title>
        <authorList>
            <person name="Klenk H.-P."/>
        </authorList>
    </citation>
    <scope>NUCLEOTIDE SEQUENCE [LARGE SCALE GENOMIC DNA]</scope>
    <source>
        <strain evidence="6 7">DSM 45913</strain>
    </source>
</reference>
<keyword evidence="3" id="KW-0274">FAD</keyword>
<evidence type="ECO:0000256" key="2">
    <source>
        <dbReference type="ARBA" id="ARBA00022630"/>
    </source>
</evidence>
<accession>A0A7X0C431</accession>
<dbReference type="PANTHER" id="PTHR43400:SF10">
    <property type="entry name" value="3-OXOSTEROID 1-DEHYDROGENASE"/>
    <property type="match status" value="1"/>
</dbReference>
<evidence type="ECO:0000313" key="7">
    <source>
        <dbReference type="Proteomes" id="UP000583800"/>
    </source>
</evidence>